<protein>
    <submittedName>
        <fullName evidence="2">Heterokaryon incompatibility protein-domain-containing protein</fullName>
    </submittedName>
</protein>
<dbReference type="GeneID" id="70215164"/>
<accession>A0A9P9JQP7</accession>
<dbReference type="PANTHER" id="PTHR24148:SF81">
    <property type="entry name" value="HETEROKARYON INCOMPATIBILITY DOMAIN-CONTAINING PROTEIN"/>
    <property type="match status" value="1"/>
</dbReference>
<reference evidence="2" key="1">
    <citation type="journal article" date="2021" name="Nat. Commun.">
        <title>Genetic determinants of endophytism in the Arabidopsis root mycobiome.</title>
        <authorList>
            <person name="Mesny F."/>
            <person name="Miyauchi S."/>
            <person name="Thiergart T."/>
            <person name="Pickel B."/>
            <person name="Atanasova L."/>
            <person name="Karlsson M."/>
            <person name="Huettel B."/>
            <person name="Barry K.W."/>
            <person name="Haridas S."/>
            <person name="Chen C."/>
            <person name="Bauer D."/>
            <person name="Andreopoulos W."/>
            <person name="Pangilinan J."/>
            <person name="LaButti K."/>
            <person name="Riley R."/>
            <person name="Lipzen A."/>
            <person name="Clum A."/>
            <person name="Drula E."/>
            <person name="Henrissat B."/>
            <person name="Kohler A."/>
            <person name="Grigoriev I.V."/>
            <person name="Martin F.M."/>
            <person name="Hacquard S."/>
        </authorList>
    </citation>
    <scope>NUCLEOTIDE SEQUENCE</scope>
    <source>
        <strain evidence="2">MPI-CAGE-AT-0023</strain>
    </source>
</reference>
<dbReference type="Pfam" id="PF06985">
    <property type="entry name" value="HET"/>
    <property type="match status" value="1"/>
</dbReference>
<dbReference type="EMBL" id="JAGMUX010000029">
    <property type="protein sequence ID" value="KAH7216868.1"/>
    <property type="molecule type" value="Genomic_DNA"/>
</dbReference>
<dbReference type="PANTHER" id="PTHR24148">
    <property type="entry name" value="ANKYRIN REPEAT DOMAIN-CONTAINING PROTEIN 39 HOMOLOG-RELATED"/>
    <property type="match status" value="1"/>
</dbReference>
<evidence type="ECO:0000259" key="1">
    <source>
        <dbReference type="Pfam" id="PF06985"/>
    </source>
</evidence>
<sequence length="159" mass="19038">MRLKIYYYLKINLVPIDEDEIRLLYLPRRSWKPFAGGIIQVKLFSVPLAEAKDYHYEAMSYTWRETSLQRSIAIWGRRHDISQSLHQLLHARRSFIHDRFLWIDQICINQENGEEVQSQIKKMRDIYIDAYRVVAWLDDNFDASMAARTIAEISNKFQL</sequence>
<organism evidence="2 3">
    <name type="scientific">Fusarium redolens</name>
    <dbReference type="NCBI Taxonomy" id="48865"/>
    <lineage>
        <taxon>Eukaryota</taxon>
        <taxon>Fungi</taxon>
        <taxon>Dikarya</taxon>
        <taxon>Ascomycota</taxon>
        <taxon>Pezizomycotina</taxon>
        <taxon>Sordariomycetes</taxon>
        <taxon>Hypocreomycetidae</taxon>
        <taxon>Hypocreales</taxon>
        <taxon>Nectriaceae</taxon>
        <taxon>Fusarium</taxon>
        <taxon>Fusarium redolens species complex</taxon>
    </lineage>
</organism>
<comment type="caution">
    <text evidence="2">The sequence shown here is derived from an EMBL/GenBank/DDBJ whole genome shotgun (WGS) entry which is preliminary data.</text>
</comment>
<dbReference type="OrthoDB" id="2157530at2759"/>
<feature type="domain" description="Heterokaryon incompatibility" evidence="1">
    <location>
        <begin position="56"/>
        <end position="145"/>
    </location>
</feature>
<dbReference type="AlphaFoldDB" id="A0A9P9JQP7"/>
<keyword evidence="3" id="KW-1185">Reference proteome</keyword>
<dbReference type="RefSeq" id="XP_046041849.1">
    <property type="nucleotide sequence ID" value="XM_046185210.1"/>
</dbReference>
<proteinExistence type="predicted"/>
<evidence type="ECO:0000313" key="2">
    <source>
        <dbReference type="EMBL" id="KAH7216868.1"/>
    </source>
</evidence>
<dbReference type="Proteomes" id="UP000720189">
    <property type="component" value="Unassembled WGS sequence"/>
</dbReference>
<name>A0A9P9JQP7_FUSRE</name>
<dbReference type="InterPro" id="IPR052895">
    <property type="entry name" value="HetReg/Transcr_Mod"/>
</dbReference>
<gene>
    <name evidence="2" type="ORF">BKA55DRAFT_217447</name>
</gene>
<evidence type="ECO:0000313" key="3">
    <source>
        <dbReference type="Proteomes" id="UP000720189"/>
    </source>
</evidence>
<dbReference type="InterPro" id="IPR010730">
    <property type="entry name" value="HET"/>
</dbReference>